<name>A0A098R2P2_9SPIO</name>
<dbReference type="AlphaFoldDB" id="A0A098R2P2"/>
<gene>
    <name evidence="2" type="ORF">DC28_01775</name>
</gene>
<dbReference type="Pfam" id="PF01145">
    <property type="entry name" value="Band_7"/>
    <property type="match status" value="1"/>
</dbReference>
<dbReference type="Proteomes" id="UP000029692">
    <property type="component" value="Unassembled WGS sequence"/>
</dbReference>
<accession>A0A098R2P2</accession>
<reference evidence="2 3" key="1">
    <citation type="submission" date="2014-05" db="EMBL/GenBank/DDBJ databases">
        <title>De novo Genome Sequence of Spirocheata sp.</title>
        <authorList>
            <person name="Shivani Y."/>
            <person name="Subhash Y."/>
            <person name="Tushar L."/>
            <person name="Sasikala C."/>
            <person name="Ramana C.V."/>
        </authorList>
    </citation>
    <scope>NUCLEOTIDE SEQUENCE [LARGE SCALE GENOMIC DNA]</scope>
    <source>
        <strain evidence="2 3">JC230</strain>
    </source>
</reference>
<proteinExistence type="predicted"/>
<evidence type="ECO:0000313" key="2">
    <source>
        <dbReference type="EMBL" id="KGE73933.1"/>
    </source>
</evidence>
<protein>
    <recommendedName>
        <fullName evidence="1">Band 7 domain-containing protein</fullName>
    </recommendedName>
</protein>
<keyword evidence="3" id="KW-1185">Reference proteome</keyword>
<dbReference type="OrthoDB" id="368436at2"/>
<sequence>MKKFIISLLILVIIGGVVFFFGWVQLKLSPGEGLILFSKTNGWESELLKPGDFHWRWQALLPTNVTMYRVPTYRKTESISFSGDLPSGDVYATFINEPGAFRFQVDLSVEYQINSDAWVSLIQDGRFDPESPEQFFLTVNQSLSASIPTFLSSAASILSEGQSENALDTLQERLTSFLNSQIDEITVTSTSLKSISLPDTSLYQTTRDAYNAVVQATAEGKAEAARESTFEQDRLSERVRQLGEYGRVLEEYPTLLEYFSLQSTTGRDPLNLQALLTSIIQDTGSDE</sequence>
<dbReference type="InterPro" id="IPR001107">
    <property type="entry name" value="Band_7"/>
</dbReference>
<dbReference type="RefSeq" id="WP_037544421.1">
    <property type="nucleotide sequence ID" value="NZ_JNUP01000001.1"/>
</dbReference>
<feature type="domain" description="Band 7" evidence="1">
    <location>
        <begin position="28"/>
        <end position="227"/>
    </location>
</feature>
<evidence type="ECO:0000259" key="1">
    <source>
        <dbReference type="Pfam" id="PF01145"/>
    </source>
</evidence>
<evidence type="ECO:0000313" key="3">
    <source>
        <dbReference type="Proteomes" id="UP000029692"/>
    </source>
</evidence>
<comment type="caution">
    <text evidence="2">The sequence shown here is derived from an EMBL/GenBank/DDBJ whole genome shotgun (WGS) entry which is preliminary data.</text>
</comment>
<dbReference type="STRING" id="1480694.DC28_01775"/>
<dbReference type="EMBL" id="JNUP01000001">
    <property type="protein sequence ID" value="KGE73933.1"/>
    <property type="molecule type" value="Genomic_DNA"/>
</dbReference>
<organism evidence="2 3">
    <name type="scientific">Spirochaeta lutea</name>
    <dbReference type="NCBI Taxonomy" id="1480694"/>
    <lineage>
        <taxon>Bacteria</taxon>
        <taxon>Pseudomonadati</taxon>
        <taxon>Spirochaetota</taxon>
        <taxon>Spirochaetia</taxon>
        <taxon>Spirochaetales</taxon>
        <taxon>Spirochaetaceae</taxon>
        <taxon>Spirochaeta</taxon>
    </lineage>
</organism>
<dbReference type="eggNOG" id="ENOG50347X1">
    <property type="taxonomic scope" value="Bacteria"/>
</dbReference>